<accession>A0A7Z7BQE6</accession>
<dbReference type="AlphaFoldDB" id="A0A7Z7BQE6"/>
<dbReference type="PANTHER" id="PTHR36503:SF2">
    <property type="entry name" value="BLR2408 PROTEIN"/>
    <property type="match status" value="1"/>
</dbReference>
<dbReference type="RefSeq" id="WP_080811557.1">
    <property type="nucleotide sequence ID" value="NZ_CAKKLR010000005.1"/>
</dbReference>
<evidence type="ECO:0000259" key="1">
    <source>
        <dbReference type="Pfam" id="PF00903"/>
    </source>
</evidence>
<reference evidence="2 3" key="1">
    <citation type="submission" date="2016-10" db="EMBL/GenBank/DDBJ databases">
        <authorList>
            <person name="Varghese N."/>
            <person name="Submissions S."/>
        </authorList>
    </citation>
    <scope>NUCLEOTIDE SEQUENCE [LARGE SCALE GENOMIC DNA]</scope>
    <source>
        <strain evidence="2 3">PDC82</strain>
    </source>
</reference>
<sequence>MRMIFVNLPVKNIEVSKSFFTALGFSFNPEYSDDRTLCMIVEENIFVMLLQEERFRDFINGDIADAKQSTEVLTCLSAGSREEIDGMIATALASGGSDWKPVQDHGFMYAGSFQDPDGHVWELVHMTGQG</sequence>
<dbReference type="Pfam" id="PF00903">
    <property type="entry name" value="Glyoxalase"/>
    <property type="match status" value="1"/>
</dbReference>
<dbReference type="SUPFAM" id="SSF54593">
    <property type="entry name" value="Glyoxalase/Bleomycin resistance protein/Dihydroxybiphenyl dioxygenase"/>
    <property type="match status" value="1"/>
</dbReference>
<comment type="caution">
    <text evidence="2">The sequence shown here is derived from an EMBL/GenBank/DDBJ whole genome shotgun (WGS) entry which is preliminary data.</text>
</comment>
<dbReference type="InterPro" id="IPR029068">
    <property type="entry name" value="Glyas_Bleomycin-R_OHBP_Dase"/>
</dbReference>
<feature type="domain" description="Glyoxalase/fosfomycin resistance/dioxygenase" evidence="1">
    <location>
        <begin position="6"/>
        <end position="123"/>
    </location>
</feature>
<dbReference type="CDD" id="cd09012">
    <property type="entry name" value="VOC_like"/>
    <property type="match status" value="1"/>
</dbReference>
<organism evidence="2 3">
    <name type="scientific">Agrobacterium fabrum</name>
    <dbReference type="NCBI Taxonomy" id="1176649"/>
    <lineage>
        <taxon>Bacteria</taxon>
        <taxon>Pseudomonadati</taxon>
        <taxon>Pseudomonadota</taxon>
        <taxon>Alphaproteobacteria</taxon>
        <taxon>Hyphomicrobiales</taxon>
        <taxon>Rhizobiaceae</taxon>
        <taxon>Rhizobium/Agrobacterium group</taxon>
        <taxon>Agrobacterium</taxon>
        <taxon>Agrobacterium tumefaciens complex</taxon>
    </lineage>
</organism>
<protein>
    <recommendedName>
        <fullName evidence="1">Glyoxalase/fosfomycin resistance/dioxygenase domain-containing protein</fullName>
    </recommendedName>
</protein>
<dbReference type="Proteomes" id="UP000198917">
    <property type="component" value="Unassembled WGS sequence"/>
</dbReference>
<evidence type="ECO:0000313" key="3">
    <source>
        <dbReference type="Proteomes" id="UP000198917"/>
    </source>
</evidence>
<name>A0A7Z7BQE6_9HYPH</name>
<dbReference type="PANTHER" id="PTHR36503">
    <property type="entry name" value="BLR2520 PROTEIN"/>
    <property type="match status" value="1"/>
</dbReference>
<dbReference type="Gene3D" id="3.10.180.10">
    <property type="entry name" value="2,3-Dihydroxybiphenyl 1,2-Dioxygenase, domain 1"/>
    <property type="match status" value="1"/>
</dbReference>
<proteinExistence type="predicted"/>
<evidence type="ECO:0000313" key="2">
    <source>
        <dbReference type="EMBL" id="SDK11200.1"/>
    </source>
</evidence>
<gene>
    <name evidence="2" type="ORF">SAMN05428983_3886</name>
</gene>
<dbReference type="InterPro" id="IPR004360">
    <property type="entry name" value="Glyas_Fos-R_dOase_dom"/>
</dbReference>
<dbReference type="EMBL" id="FNEW01000004">
    <property type="protein sequence ID" value="SDK11200.1"/>
    <property type="molecule type" value="Genomic_DNA"/>
</dbReference>